<gene>
    <name evidence="4" type="primary">pilO</name>
    <name evidence="4" type="ORF">KDA27_14575</name>
</gene>
<keyword evidence="1" id="KW-0175">Coiled coil</keyword>
<dbReference type="GO" id="GO:0043683">
    <property type="term" value="P:type IV pilus assembly"/>
    <property type="evidence" value="ECO:0007669"/>
    <property type="project" value="InterPro"/>
</dbReference>
<dbReference type="InterPro" id="IPR007445">
    <property type="entry name" value="PilO"/>
</dbReference>
<reference evidence="4" key="2">
    <citation type="journal article" date="2021" name="Microbiome">
        <title>Successional dynamics and alternative stable states in a saline activated sludge microbial community over 9 years.</title>
        <authorList>
            <person name="Wang Y."/>
            <person name="Ye J."/>
            <person name="Ju F."/>
            <person name="Liu L."/>
            <person name="Boyd J.A."/>
            <person name="Deng Y."/>
            <person name="Parks D.H."/>
            <person name="Jiang X."/>
            <person name="Yin X."/>
            <person name="Woodcroft B.J."/>
            <person name="Tyson G.W."/>
            <person name="Hugenholtz P."/>
            <person name="Polz M.F."/>
            <person name="Zhang T."/>
        </authorList>
    </citation>
    <scope>NUCLEOTIDE SEQUENCE</scope>
    <source>
        <strain evidence="4">HKST-UBA02</strain>
    </source>
</reference>
<protein>
    <submittedName>
        <fullName evidence="4">Type 4a pilus biogenesis protein PilO</fullName>
    </submittedName>
</protein>
<evidence type="ECO:0000313" key="4">
    <source>
        <dbReference type="EMBL" id="MCA9757026.1"/>
    </source>
</evidence>
<evidence type="ECO:0000313" key="5">
    <source>
        <dbReference type="Proteomes" id="UP000739538"/>
    </source>
</evidence>
<keyword evidence="3" id="KW-0812">Transmembrane</keyword>
<feature type="transmembrane region" description="Helical" evidence="3">
    <location>
        <begin position="14"/>
        <end position="35"/>
    </location>
</feature>
<dbReference type="InterPro" id="IPR014717">
    <property type="entry name" value="Transl_elong_EF1B/ribsomal_bS6"/>
</dbReference>
<proteinExistence type="predicted"/>
<sequence>MAINARDPRVQKSILGAMLVGAVVYVYFFTDWFAFTYKANASELSELEEDYRELSKDLNKARQAINRLPYLEKEYELLHEKWEQGRQLLPEEEEMVEMLQKITLLGTRAGVEFTLFKPLPPRPKQDYTEIPMEITVAGGYHQVGAFLSEVANMKRIVNVSGLEMKTVEERVARDGQTATATFEAVAYRLGGTGVPDAEGQADASANGKPAPKAKNTKKKADAAARSGGKSRGGSGE</sequence>
<dbReference type="Pfam" id="PF04350">
    <property type="entry name" value="PilO"/>
    <property type="match status" value="1"/>
</dbReference>
<feature type="region of interest" description="Disordered" evidence="2">
    <location>
        <begin position="193"/>
        <end position="236"/>
    </location>
</feature>
<evidence type="ECO:0000256" key="3">
    <source>
        <dbReference type="SAM" id="Phobius"/>
    </source>
</evidence>
<organism evidence="4 5">
    <name type="scientific">Eiseniibacteriota bacterium</name>
    <dbReference type="NCBI Taxonomy" id="2212470"/>
    <lineage>
        <taxon>Bacteria</taxon>
        <taxon>Candidatus Eiseniibacteriota</taxon>
    </lineage>
</organism>
<feature type="coiled-coil region" evidence="1">
    <location>
        <begin position="37"/>
        <end position="64"/>
    </location>
</feature>
<dbReference type="EMBL" id="JAGQHS010000077">
    <property type="protein sequence ID" value="MCA9757026.1"/>
    <property type="molecule type" value="Genomic_DNA"/>
</dbReference>
<name>A0A956SE34_UNCEI</name>
<dbReference type="AlphaFoldDB" id="A0A956SE34"/>
<dbReference type="Gene3D" id="3.30.70.60">
    <property type="match status" value="1"/>
</dbReference>
<feature type="compositionally biased region" description="Low complexity" evidence="2">
    <location>
        <begin position="203"/>
        <end position="213"/>
    </location>
</feature>
<keyword evidence="3" id="KW-0472">Membrane</keyword>
<dbReference type="Proteomes" id="UP000739538">
    <property type="component" value="Unassembled WGS sequence"/>
</dbReference>
<dbReference type="PANTHER" id="PTHR39555">
    <property type="entry name" value="FIMBRIAL ASSEMBLY PROTEIN PILO-LIKE PROTEIN-RELATED"/>
    <property type="match status" value="1"/>
</dbReference>
<comment type="caution">
    <text evidence="4">The sequence shown here is derived from an EMBL/GenBank/DDBJ whole genome shotgun (WGS) entry which is preliminary data.</text>
</comment>
<dbReference type="GO" id="GO:0043107">
    <property type="term" value="P:type IV pilus-dependent motility"/>
    <property type="evidence" value="ECO:0007669"/>
    <property type="project" value="InterPro"/>
</dbReference>
<reference evidence="4" key="1">
    <citation type="submission" date="2020-04" db="EMBL/GenBank/DDBJ databases">
        <authorList>
            <person name="Zhang T."/>
        </authorList>
    </citation>
    <scope>NUCLEOTIDE SEQUENCE</scope>
    <source>
        <strain evidence="4">HKST-UBA02</strain>
    </source>
</reference>
<accession>A0A956SE34</accession>
<dbReference type="PANTHER" id="PTHR39555:SF1">
    <property type="entry name" value="TYPE IV PILUS INNER MEMBRANE COMPONENT PILO"/>
    <property type="match status" value="1"/>
</dbReference>
<keyword evidence="3" id="KW-1133">Transmembrane helix</keyword>
<evidence type="ECO:0000256" key="1">
    <source>
        <dbReference type="SAM" id="Coils"/>
    </source>
</evidence>
<evidence type="ECO:0000256" key="2">
    <source>
        <dbReference type="SAM" id="MobiDB-lite"/>
    </source>
</evidence>